<dbReference type="SUPFAM" id="SSF88723">
    <property type="entry name" value="PIN domain-like"/>
    <property type="match status" value="1"/>
</dbReference>
<sequence length="500" mass="56423">MKFLIDTNVIIQLEDDGEIKAKFAELYRKCLENRVQVFIHESSIEDINRDPREGRRKATLSKLEKFPQLKKIPSPPLDDLTARYGELPKANDVVDAKLLHAVSIAAADFLITEDDGIHRRAKRAMLADRVMTVADALVWLKQSFEPDTIFLPAVEDAKAHELDFKDPIFEGLRSDYGSYFDVWTKKCINEHRGCWIIKDGSALAAVVIRKDETRDEAGIVKPGEKILKICTFKVSEDHRGQKLGEQLLKQIFWHAQRNAYDVMYLTAKAKQVSLIRLLEEYGFEKTGDLEDGDGVFEKVVGRGKVSLDKGETPIAAVRRHYPRFYDGTKAKKFVIPILPDYHAKLFPEVEMLPENVATTAGAIPGNTIRKVYICHSPNRTIGAGDAIFFYQTKKNGSPRSQSMTSIGIVENVRHTLDVDEVRRWTAKRSVFSDSELQSWVAGTSPLKVIDFLLIGHIVPPLPLSALISAGVVSSWPQSITKISEQRYLKLKPMLNLGFDF</sequence>
<dbReference type="Pfam" id="PF00583">
    <property type="entry name" value="Acetyltransf_1"/>
    <property type="match status" value="1"/>
</dbReference>
<dbReference type="InterPro" id="IPR000182">
    <property type="entry name" value="GNAT_dom"/>
</dbReference>
<feature type="domain" description="N-acetyltransferase" evidence="1">
    <location>
        <begin position="152"/>
        <end position="301"/>
    </location>
</feature>
<dbReference type="InterPro" id="IPR029060">
    <property type="entry name" value="PIN-like_dom_sf"/>
</dbReference>
<dbReference type="SUPFAM" id="SSF55729">
    <property type="entry name" value="Acyl-CoA N-acyltransferases (Nat)"/>
    <property type="match status" value="1"/>
</dbReference>
<proteinExistence type="predicted"/>
<dbReference type="EMBL" id="CP098809">
    <property type="protein sequence ID" value="USJ27629.1"/>
    <property type="molecule type" value="Genomic_DNA"/>
</dbReference>
<gene>
    <name evidence="2" type="ORF">NE863_27300</name>
</gene>
<evidence type="ECO:0000313" key="2">
    <source>
        <dbReference type="EMBL" id="USJ27629.1"/>
    </source>
</evidence>
<reference evidence="2" key="1">
    <citation type="submission" date="2022-06" db="EMBL/GenBank/DDBJ databases">
        <title>Physiological and biochemical characterization and genomic elucidation of a strain of the genus Ensifer adhaerens M8 that combines arsenic oxidation and chromium reduction.</title>
        <authorList>
            <person name="Li X."/>
            <person name="Yu c."/>
        </authorList>
    </citation>
    <scope>NUCLEOTIDE SEQUENCE</scope>
    <source>
        <strain evidence="2">M8</strain>
        <plasmid evidence="2">pB</plasmid>
    </source>
</reference>
<dbReference type="Proteomes" id="UP001055460">
    <property type="component" value="Plasmid pB"/>
</dbReference>
<dbReference type="Gene3D" id="3.40.630.30">
    <property type="match status" value="1"/>
</dbReference>
<dbReference type="GO" id="GO:0016747">
    <property type="term" value="F:acyltransferase activity, transferring groups other than amino-acyl groups"/>
    <property type="evidence" value="ECO:0007669"/>
    <property type="project" value="InterPro"/>
</dbReference>
<dbReference type="PROSITE" id="PS51186">
    <property type="entry name" value="GNAT"/>
    <property type="match status" value="1"/>
</dbReference>
<name>A0A9Q8YHF2_ENSAD</name>
<evidence type="ECO:0000313" key="3">
    <source>
        <dbReference type="Proteomes" id="UP001055460"/>
    </source>
</evidence>
<dbReference type="InterPro" id="IPR016181">
    <property type="entry name" value="Acyl_CoA_acyltransferase"/>
</dbReference>
<organism evidence="2 3">
    <name type="scientific">Ensifer adhaerens</name>
    <name type="common">Sinorhizobium morelense</name>
    <dbReference type="NCBI Taxonomy" id="106592"/>
    <lineage>
        <taxon>Bacteria</taxon>
        <taxon>Pseudomonadati</taxon>
        <taxon>Pseudomonadota</taxon>
        <taxon>Alphaproteobacteria</taxon>
        <taxon>Hyphomicrobiales</taxon>
        <taxon>Rhizobiaceae</taxon>
        <taxon>Sinorhizobium/Ensifer group</taxon>
        <taxon>Ensifer</taxon>
    </lineage>
</organism>
<dbReference type="RefSeq" id="WP_252161185.1">
    <property type="nucleotide sequence ID" value="NZ_CP098809.1"/>
</dbReference>
<evidence type="ECO:0000259" key="1">
    <source>
        <dbReference type="PROSITE" id="PS51186"/>
    </source>
</evidence>
<dbReference type="CDD" id="cd04301">
    <property type="entry name" value="NAT_SF"/>
    <property type="match status" value="1"/>
</dbReference>
<accession>A0A9Q8YHF2</accession>
<protein>
    <submittedName>
        <fullName evidence="2">GNAT family N-acetyltransferase</fullName>
    </submittedName>
</protein>
<geneLocation type="plasmid" evidence="2 3">
    <name>pB</name>
</geneLocation>
<keyword evidence="2" id="KW-0614">Plasmid</keyword>
<dbReference type="AlphaFoldDB" id="A0A9Q8YHF2"/>